<evidence type="ECO:0008006" key="3">
    <source>
        <dbReference type="Google" id="ProtNLM"/>
    </source>
</evidence>
<sequence>MNICVIDGQGGGIGAAIIKKLKETLEESAVILALGTNAIATAQMLKAKANRGASGENAIVRTTAKADLIIGPISIVLAHSMMGEVTPKMAEAVAASPAKKLLLPLSQENVEVVGVQKLPLPRLVDAMIDEYLKIEDASAQEDA</sequence>
<dbReference type="EMBL" id="FQZU01000064">
    <property type="protein sequence ID" value="SHL37631.1"/>
    <property type="molecule type" value="Genomic_DNA"/>
</dbReference>
<dbReference type="RefSeq" id="WP_073479058.1">
    <property type="nucleotide sequence ID" value="NZ_FQZU01000064.1"/>
</dbReference>
<evidence type="ECO:0000313" key="1">
    <source>
        <dbReference type="EMBL" id="SHL37631.1"/>
    </source>
</evidence>
<dbReference type="AlphaFoldDB" id="A0A1M7A4E6"/>
<name>A0A1M7A4E6_9BACT</name>
<keyword evidence="2" id="KW-1185">Reference proteome</keyword>
<evidence type="ECO:0000313" key="2">
    <source>
        <dbReference type="Proteomes" id="UP000183994"/>
    </source>
</evidence>
<dbReference type="Proteomes" id="UP000183994">
    <property type="component" value="Unassembled WGS sequence"/>
</dbReference>
<dbReference type="OrthoDB" id="9797117at2"/>
<reference evidence="2" key="1">
    <citation type="submission" date="2016-11" db="EMBL/GenBank/DDBJ databases">
        <authorList>
            <person name="Varghese N."/>
            <person name="Submissions S."/>
        </authorList>
    </citation>
    <scope>NUCLEOTIDE SEQUENCE [LARGE SCALE GENOMIC DNA]</scope>
    <source>
        <strain evidence="2">DSM 16219</strain>
    </source>
</reference>
<gene>
    <name evidence="1" type="ORF">SAMN02745216_05089</name>
</gene>
<dbReference type="InterPro" id="IPR024208">
    <property type="entry name" value="DUF3842"/>
</dbReference>
<dbReference type="STRING" id="1121393.SAMN02745216_05089"/>
<proteinExistence type="predicted"/>
<dbReference type="Pfam" id="PF12953">
    <property type="entry name" value="DUF3842"/>
    <property type="match status" value="1"/>
</dbReference>
<accession>A0A1M7A4E6</accession>
<organism evidence="1 2">
    <name type="scientific">Desulfatibacillum alkenivorans DSM 16219</name>
    <dbReference type="NCBI Taxonomy" id="1121393"/>
    <lineage>
        <taxon>Bacteria</taxon>
        <taxon>Pseudomonadati</taxon>
        <taxon>Thermodesulfobacteriota</taxon>
        <taxon>Desulfobacteria</taxon>
        <taxon>Desulfobacterales</taxon>
        <taxon>Desulfatibacillaceae</taxon>
        <taxon>Desulfatibacillum</taxon>
    </lineage>
</organism>
<protein>
    <recommendedName>
        <fullName evidence="3">DUF3842 family protein</fullName>
    </recommendedName>
</protein>